<protein>
    <submittedName>
        <fullName evidence="4">SDR family NAD(P)-dependent oxidoreductase</fullName>
    </submittedName>
</protein>
<dbReference type="AlphaFoldDB" id="A0A845DN59"/>
<gene>
    <name evidence="4" type="ORF">GLW04_03025</name>
</gene>
<dbReference type="CDD" id="cd05233">
    <property type="entry name" value="SDR_c"/>
    <property type="match status" value="1"/>
</dbReference>
<dbReference type="PANTHER" id="PTHR42879">
    <property type="entry name" value="3-OXOACYL-(ACYL-CARRIER-PROTEIN) REDUCTASE"/>
    <property type="match status" value="1"/>
</dbReference>
<dbReference type="Gene3D" id="3.40.50.720">
    <property type="entry name" value="NAD(P)-binding Rossmann-like Domain"/>
    <property type="match status" value="1"/>
</dbReference>
<dbReference type="PRINTS" id="PR00080">
    <property type="entry name" value="SDRFAMILY"/>
</dbReference>
<dbReference type="GO" id="GO:0016491">
    <property type="term" value="F:oxidoreductase activity"/>
    <property type="evidence" value="ECO:0007669"/>
    <property type="project" value="UniProtKB-KW"/>
</dbReference>
<dbReference type="EMBL" id="WMET01000001">
    <property type="protein sequence ID" value="MYL18846.1"/>
    <property type="molecule type" value="Genomic_DNA"/>
</dbReference>
<evidence type="ECO:0000256" key="2">
    <source>
        <dbReference type="ARBA" id="ARBA00023002"/>
    </source>
</evidence>
<sequence>MDLQLKDKLVLVTGSTQGIGKEIAKTFLEEGARVVINGRTAEKLDHVVEEFKHLGDIQGIAADVSTKEGADALIQKVDAIGDLDVLVNNTAMFEVKDVEDVTDEEWMGYFETNIMSAVRLSRHFLPKMLERDTGRILNISSEAGVKPLAEMIPYSTTKGAVNSLTRGLAERTKGTSVTVNAVLPGPTWTEGVAGFMQGAAENAGEELESFTKDYFNNNEPTSLIQRFGTVEEVAGIVVYLASPKASAINGAMQKVEGGIIRSV</sequence>
<dbReference type="InterPro" id="IPR020904">
    <property type="entry name" value="Sc_DH/Rdtase_CS"/>
</dbReference>
<dbReference type="SUPFAM" id="SSF51735">
    <property type="entry name" value="NAD(P)-binding Rossmann-fold domains"/>
    <property type="match status" value="1"/>
</dbReference>
<dbReference type="PRINTS" id="PR00081">
    <property type="entry name" value="GDHRDH"/>
</dbReference>
<dbReference type="GO" id="GO:0008206">
    <property type="term" value="P:bile acid metabolic process"/>
    <property type="evidence" value="ECO:0007669"/>
    <property type="project" value="UniProtKB-ARBA"/>
</dbReference>
<dbReference type="Proteomes" id="UP000460949">
    <property type="component" value="Unassembled WGS sequence"/>
</dbReference>
<comment type="similarity">
    <text evidence="1 3">Belongs to the short-chain dehydrogenases/reductases (SDR) family.</text>
</comment>
<dbReference type="InterPro" id="IPR036291">
    <property type="entry name" value="NAD(P)-bd_dom_sf"/>
</dbReference>
<organism evidence="4 5">
    <name type="scientific">Halobacillus litoralis</name>
    <dbReference type="NCBI Taxonomy" id="45668"/>
    <lineage>
        <taxon>Bacteria</taxon>
        <taxon>Bacillati</taxon>
        <taxon>Bacillota</taxon>
        <taxon>Bacilli</taxon>
        <taxon>Bacillales</taxon>
        <taxon>Bacillaceae</taxon>
        <taxon>Halobacillus</taxon>
    </lineage>
</organism>
<evidence type="ECO:0000313" key="4">
    <source>
        <dbReference type="EMBL" id="MYL18846.1"/>
    </source>
</evidence>
<evidence type="ECO:0000256" key="3">
    <source>
        <dbReference type="RuleBase" id="RU000363"/>
    </source>
</evidence>
<comment type="caution">
    <text evidence="4">The sequence shown here is derived from an EMBL/GenBank/DDBJ whole genome shotgun (WGS) entry which is preliminary data.</text>
</comment>
<dbReference type="FunFam" id="3.40.50.720:FF:000084">
    <property type="entry name" value="Short-chain dehydrogenase reductase"/>
    <property type="match status" value="1"/>
</dbReference>
<dbReference type="PROSITE" id="PS00061">
    <property type="entry name" value="ADH_SHORT"/>
    <property type="match status" value="1"/>
</dbReference>
<dbReference type="Pfam" id="PF00106">
    <property type="entry name" value="adh_short"/>
    <property type="match status" value="1"/>
</dbReference>
<proteinExistence type="inferred from homology"/>
<evidence type="ECO:0000313" key="5">
    <source>
        <dbReference type="Proteomes" id="UP000460949"/>
    </source>
</evidence>
<accession>A0A845DN59</accession>
<dbReference type="InterPro" id="IPR050259">
    <property type="entry name" value="SDR"/>
</dbReference>
<dbReference type="InterPro" id="IPR002347">
    <property type="entry name" value="SDR_fam"/>
</dbReference>
<keyword evidence="2" id="KW-0560">Oxidoreductase</keyword>
<dbReference type="RefSeq" id="WP_160835287.1">
    <property type="nucleotide sequence ID" value="NZ_WMET01000001.1"/>
</dbReference>
<reference evidence="4 5" key="1">
    <citation type="submission" date="2019-11" db="EMBL/GenBank/DDBJ databases">
        <title>Genome sequences of 17 halophilic strains isolated from different environments.</title>
        <authorList>
            <person name="Furrow R.E."/>
        </authorList>
    </citation>
    <scope>NUCLEOTIDE SEQUENCE [LARGE SCALE GENOMIC DNA]</scope>
    <source>
        <strain evidence="4 5">22511_23_Filter</strain>
    </source>
</reference>
<name>A0A845DN59_9BACI</name>
<evidence type="ECO:0000256" key="1">
    <source>
        <dbReference type="ARBA" id="ARBA00006484"/>
    </source>
</evidence>